<dbReference type="Pfam" id="PF00107">
    <property type="entry name" value="ADH_zinc_N"/>
    <property type="match status" value="1"/>
</dbReference>
<dbReference type="FunFam" id="3.40.50.720:FF:000022">
    <property type="entry name" value="Cinnamyl alcohol dehydrogenase"/>
    <property type="match status" value="1"/>
</dbReference>
<comment type="cofactor">
    <cofactor evidence="1 5">
        <name>Zn(2+)</name>
        <dbReference type="ChEBI" id="CHEBI:29105"/>
    </cofactor>
</comment>
<evidence type="ECO:0000256" key="3">
    <source>
        <dbReference type="ARBA" id="ARBA00022833"/>
    </source>
</evidence>
<dbReference type="InterPro" id="IPR036291">
    <property type="entry name" value="NAD(P)-bd_dom_sf"/>
</dbReference>
<dbReference type="InterPro" id="IPR020843">
    <property type="entry name" value="ER"/>
</dbReference>
<protein>
    <submittedName>
        <fullName evidence="8">Putative zinc-type alcohol dehydrogenase-like protein</fullName>
    </submittedName>
</protein>
<keyword evidence="9" id="KW-1185">Reference proteome</keyword>
<dbReference type="InterPro" id="IPR013154">
    <property type="entry name" value="ADH-like_N"/>
</dbReference>
<dbReference type="GO" id="GO:0008106">
    <property type="term" value="F:alcohol dehydrogenase (NADP+) activity"/>
    <property type="evidence" value="ECO:0007669"/>
    <property type="project" value="UniProtKB-ARBA"/>
</dbReference>
<dbReference type="GO" id="GO:0008270">
    <property type="term" value="F:zinc ion binding"/>
    <property type="evidence" value="ECO:0007669"/>
    <property type="project" value="InterPro"/>
</dbReference>
<dbReference type="Pfam" id="PF08240">
    <property type="entry name" value="ADH_N"/>
    <property type="match status" value="1"/>
</dbReference>
<evidence type="ECO:0000256" key="1">
    <source>
        <dbReference type="ARBA" id="ARBA00001947"/>
    </source>
</evidence>
<evidence type="ECO:0000313" key="8">
    <source>
        <dbReference type="EMBL" id="PPK88087.1"/>
    </source>
</evidence>
<organism evidence="8 9">
    <name type="scientific">Neolewinella xylanilytica</name>
    <dbReference type="NCBI Taxonomy" id="1514080"/>
    <lineage>
        <taxon>Bacteria</taxon>
        <taxon>Pseudomonadati</taxon>
        <taxon>Bacteroidota</taxon>
        <taxon>Saprospiria</taxon>
        <taxon>Saprospirales</taxon>
        <taxon>Lewinellaceae</taxon>
        <taxon>Neolewinella</taxon>
    </lineage>
</organism>
<dbReference type="InterPro" id="IPR002328">
    <property type="entry name" value="ADH_Zn_CS"/>
</dbReference>
<dbReference type="SMART" id="SM00829">
    <property type="entry name" value="PKS_ER"/>
    <property type="match status" value="1"/>
</dbReference>
<feature type="region of interest" description="Disordered" evidence="6">
    <location>
        <begin position="354"/>
        <end position="375"/>
    </location>
</feature>
<feature type="domain" description="Enoyl reductase (ER)" evidence="7">
    <location>
        <begin position="10"/>
        <end position="345"/>
    </location>
</feature>
<keyword evidence="4" id="KW-0560">Oxidoreductase</keyword>
<keyword evidence="2 5" id="KW-0479">Metal-binding</keyword>
<name>A0A2S6I9A8_9BACT</name>
<keyword evidence="3 5" id="KW-0862">Zinc</keyword>
<dbReference type="RefSeq" id="WP_104418659.1">
    <property type="nucleotide sequence ID" value="NZ_PTJC01000005.1"/>
</dbReference>
<reference evidence="8 9" key="1">
    <citation type="submission" date="2018-02" db="EMBL/GenBank/DDBJ databases">
        <title>Genomic Encyclopedia of Archaeal and Bacterial Type Strains, Phase II (KMG-II): from individual species to whole genera.</title>
        <authorList>
            <person name="Goeker M."/>
        </authorList>
    </citation>
    <scope>NUCLEOTIDE SEQUENCE [LARGE SCALE GENOMIC DNA]</scope>
    <source>
        <strain evidence="8 9">DSM 29526</strain>
    </source>
</reference>
<dbReference type="OrthoDB" id="9806940at2"/>
<dbReference type="Gene3D" id="3.40.50.720">
    <property type="entry name" value="NAD(P)-binding Rossmann-like Domain"/>
    <property type="match status" value="1"/>
</dbReference>
<dbReference type="SUPFAM" id="SSF51735">
    <property type="entry name" value="NAD(P)-binding Rossmann-fold domains"/>
    <property type="match status" value="1"/>
</dbReference>
<dbReference type="Gene3D" id="3.90.180.10">
    <property type="entry name" value="Medium-chain alcohol dehydrogenases, catalytic domain"/>
    <property type="match status" value="1"/>
</dbReference>
<evidence type="ECO:0000256" key="4">
    <source>
        <dbReference type="ARBA" id="ARBA00023002"/>
    </source>
</evidence>
<sequence length="375" mass="40515">MQVYGYGAISANDTLKPVVFDRKEVRAGEIGFKVIYCGVCHSDVHQVNDDWGNSVYPCVPGHEIIGRVTSIGEGVTKFKQGDLIGVGCMVNSCQQCEECKSDMEQYCTGPKGATLTYNGPTVPDGSNTYGGYSTHMVVREEFAITIPDGMEPEYAGPILCAGVTTYSPMKHWNLQKGQTLGVAGIGGLGHMAVQLGKALGAKVIAFTGHESKRDEILKLGADEVVVTGDENAMQEKAMSIDLLINTIPYPFDLSIFIPLMKKNSSLVMVGNFIEIPKFVPADLVFNRIEVAGSLIGGVKETQEVMNLCAKHGIRPQIEVIGMDRINDVFTKLRGDTTDHAFRHVIDMESLHTEVAGGEPDAESIEQPTRGEVVGA</sequence>
<evidence type="ECO:0000256" key="6">
    <source>
        <dbReference type="SAM" id="MobiDB-lite"/>
    </source>
</evidence>
<dbReference type="PROSITE" id="PS00059">
    <property type="entry name" value="ADH_ZINC"/>
    <property type="match status" value="1"/>
</dbReference>
<comment type="caution">
    <text evidence="8">The sequence shown here is derived from an EMBL/GenBank/DDBJ whole genome shotgun (WGS) entry which is preliminary data.</text>
</comment>
<dbReference type="InterPro" id="IPR011032">
    <property type="entry name" value="GroES-like_sf"/>
</dbReference>
<evidence type="ECO:0000259" key="7">
    <source>
        <dbReference type="SMART" id="SM00829"/>
    </source>
</evidence>
<accession>A0A2S6I9A8</accession>
<proteinExistence type="inferred from homology"/>
<dbReference type="InterPro" id="IPR047109">
    <property type="entry name" value="CAD-like"/>
</dbReference>
<evidence type="ECO:0000256" key="2">
    <source>
        <dbReference type="ARBA" id="ARBA00022723"/>
    </source>
</evidence>
<dbReference type="EMBL" id="PTJC01000005">
    <property type="protein sequence ID" value="PPK88087.1"/>
    <property type="molecule type" value="Genomic_DNA"/>
</dbReference>
<dbReference type="Proteomes" id="UP000237662">
    <property type="component" value="Unassembled WGS sequence"/>
</dbReference>
<gene>
    <name evidence="8" type="ORF">CLV84_1050</name>
</gene>
<dbReference type="InterPro" id="IPR013149">
    <property type="entry name" value="ADH-like_C"/>
</dbReference>
<dbReference type="CDD" id="cd05283">
    <property type="entry name" value="CAD1"/>
    <property type="match status" value="1"/>
</dbReference>
<evidence type="ECO:0000256" key="5">
    <source>
        <dbReference type="RuleBase" id="RU361277"/>
    </source>
</evidence>
<dbReference type="AlphaFoldDB" id="A0A2S6I9A8"/>
<comment type="similarity">
    <text evidence="5">Belongs to the zinc-containing alcohol dehydrogenase family.</text>
</comment>
<dbReference type="PANTHER" id="PTHR42683">
    <property type="entry name" value="ALDEHYDE REDUCTASE"/>
    <property type="match status" value="1"/>
</dbReference>
<evidence type="ECO:0000313" key="9">
    <source>
        <dbReference type="Proteomes" id="UP000237662"/>
    </source>
</evidence>
<dbReference type="SUPFAM" id="SSF50129">
    <property type="entry name" value="GroES-like"/>
    <property type="match status" value="1"/>
</dbReference>